<sequence length="232" mass="24474">MADVRAVIFDLDGCLVDSEPLALDAIAAEMRALGIDDAEPEEIRDRFLGVSIGVICDHVAMRSGAACPPDFPRRFEDRVLDLYQTRLRLIDGALPLLETLKGRGLSVAIATGGSIRRMTRTLQLSGLAPHFEGRSFSADQVARGKPAPDLVLHAAQALGAAPAGCVVFEDSPHGVRGAIAAGMRAIGFVGGSHLDEIRDAHADRLREAGAERVVTRLSDLPDAIGNPPAATA</sequence>
<dbReference type="SFLD" id="SFLDG01129">
    <property type="entry name" value="C1.5:_HAD__Beta-PGM__Phosphata"/>
    <property type="match status" value="1"/>
</dbReference>
<evidence type="ECO:0000313" key="1">
    <source>
        <dbReference type="EMBL" id="MDP5308365.1"/>
    </source>
</evidence>
<dbReference type="PRINTS" id="PR00413">
    <property type="entry name" value="HADHALOGNASE"/>
</dbReference>
<dbReference type="PANTHER" id="PTHR43481">
    <property type="entry name" value="FRUCTOSE-1-PHOSPHATE PHOSPHATASE"/>
    <property type="match status" value="1"/>
</dbReference>
<dbReference type="Proteomes" id="UP001224997">
    <property type="component" value="Unassembled WGS sequence"/>
</dbReference>
<dbReference type="Gene3D" id="1.10.150.240">
    <property type="entry name" value="Putative phosphatase, domain 2"/>
    <property type="match status" value="1"/>
</dbReference>
<dbReference type="Pfam" id="PF00702">
    <property type="entry name" value="Hydrolase"/>
    <property type="match status" value="1"/>
</dbReference>
<dbReference type="InterPro" id="IPR023214">
    <property type="entry name" value="HAD_sf"/>
</dbReference>
<reference evidence="1 2" key="1">
    <citation type="submission" date="2023-08" db="EMBL/GenBank/DDBJ databases">
        <authorList>
            <person name="Park J.-S."/>
        </authorList>
    </citation>
    <scope>NUCLEOTIDE SEQUENCE [LARGE SCALE GENOMIC DNA]</scope>
    <source>
        <strain evidence="1 2">2205BS29-5</strain>
    </source>
</reference>
<dbReference type="RefSeq" id="WP_305964211.1">
    <property type="nucleotide sequence ID" value="NZ_JAVAMQ010000015.1"/>
</dbReference>
<comment type="caution">
    <text evidence="1">The sequence shown here is derived from an EMBL/GenBank/DDBJ whole genome shotgun (WGS) entry which is preliminary data.</text>
</comment>
<dbReference type="InterPro" id="IPR051806">
    <property type="entry name" value="HAD-like_SPP"/>
</dbReference>
<keyword evidence="2" id="KW-1185">Reference proteome</keyword>
<organism evidence="1 2">
    <name type="scientific">Paracoccus spongiarum</name>
    <dbReference type="NCBI Taxonomy" id="3064387"/>
    <lineage>
        <taxon>Bacteria</taxon>
        <taxon>Pseudomonadati</taxon>
        <taxon>Pseudomonadota</taxon>
        <taxon>Alphaproteobacteria</taxon>
        <taxon>Rhodobacterales</taxon>
        <taxon>Paracoccaceae</taxon>
        <taxon>Paracoccus</taxon>
    </lineage>
</organism>
<dbReference type="EMBL" id="JAVAMQ010000015">
    <property type="protein sequence ID" value="MDP5308365.1"/>
    <property type="molecule type" value="Genomic_DNA"/>
</dbReference>
<dbReference type="InterPro" id="IPR006439">
    <property type="entry name" value="HAD-SF_hydro_IA"/>
</dbReference>
<protein>
    <submittedName>
        <fullName evidence="1">HAD family phosphatase</fullName>
    </submittedName>
</protein>
<accession>A0ABT9JEX1</accession>
<dbReference type="SUPFAM" id="SSF56784">
    <property type="entry name" value="HAD-like"/>
    <property type="match status" value="1"/>
</dbReference>
<dbReference type="Gene3D" id="3.40.50.1000">
    <property type="entry name" value="HAD superfamily/HAD-like"/>
    <property type="match status" value="1"/>
</dbReference>
<name>A0ABT9JEX1_9RHOB</name>
<evidence type="ECO:0000313" key="2">
    <source>
        <dbReference type="Proteomes" id="UP001224997"/>
    </source>
</evidence>
<dbReference type="PANTHER" id="PTHR43481:SF4">
    <property type="entry name" value="GLYCEROL-1-PHOSPHATE PHOSPHOHYDROLASE 1-RELATED"/>
    <property type="match status" value="1"/>
</dbReference>
<dbReference type="SFLD" id="SFLDG01135">
    <property type="entry name" value="C1.5.6:_HAD__Beta-PGM__Phospha"/>
    <property type="match status" value="1"/>
</dbReference>
<proteinExistence type="predicted"/>
<dbReference type="InterPro" id="IPR023198">
    <property type="entry name" value="PGP-like_dom2"/>
</dbReference>
<dbReference type="SFLD" id="SFLDS00003">
    <property type="entry name" value="Haloacid_Dehalogenase"/>
    <property type="match status" value="1"/>
</dbReference>
<dbReference type="InterPro" id="IPR036412">
    <property type="entry name" value="HAD-like_sf"/>
</dbReference>
<dbReference type="NCBIfam" id="TIGR01509">
    <property type="entry name" value="HAD-SF-IA-v3"/>
    <property type="match status" value="1"/>
</dbReference>
<gene>
    <name evidence="1" type="ORF">Q5Y72_14865</name>
</gene>